<protein>
    <submittedName>
        <fullName evidence="1">Uncharacterized protein</fullName>
    </submittedName>
</protein>
<comment type="caution">
    <text evidence="1">The sequence shown here is derived from an EMBL/GenBank/DDBJ whole genome shotgun (WGS) entry which is preliminary data.</text>
</comment>
<organism evidence="1 2">
    <name type="scientific">Pedobacter puniceum</name>
    <dbReference type="NCBI Taxonomy" id="2666136"/>
    <lineage>
        <taxon>Bacteria</taxon>
        <taxon>Pseudomonadati</taxon>
        <taxon>Bacteroidota</taxon>
        <taxon>Sphingobacteriia</taxon>
        <taxon>Sphingobacteriales</taxon>
        <taxon>Sphingobacteriaceae</taxon>
        <taxon>Pedobacter</taxon>
    </lineage>
</organism>
<gene>
    <name evidence="1" type="ORF">GJJ64_04450</name>
</gene>
<evidence type="ECO:0000313" key="1">
    <source>
        <dbReference type="EMBL" id="MRX46435.1"/>
    </source>
</evidence>
<reference evidence="1 2" key="1">
    <citation type="submission" date="2019-11" db="EMBL/GenBank/DDBJ databases">
        <authorList>
            <person name="Cheng Q."/>
            <person name="Yang Z."/>
        </authorList>
    </citation>
    <scope>NUCLEOTIDE SEQUENCE [LARGE SCALE GENOMIC DNA]</scope>
    <source>
        <strain evidence="1 2">HX-22-1</strain>
    </source>
</reference>
<dbReference type="EMBL" id="WKJI01000001">
    <property type="protein sequence ID" value="MRX46435.1"/>
    <property type="molecule type" value="Genomic_DNA"/>
</dbReference>
<proteinExistence type="predicted"/>
<name>A0A7K0FLZ2_9SPHI</name>
<dbReference type="Proteomes" id="UP000462931">
    <property type="component" value="Unassembled WGS sequence"/>
</dbReference>
<accession>A0A7K0FLZ2</accession>
<dbReference type="RefSeq" id="WP_154286530.1">
    <property type="nucleotide sequence ID" value="NZ_WKJI01000001.1"/>
</dbReference>
<keyword evidence="2" id="KW-1185">Reference proteome</keyword>
<dbReference type="AlphaFoldDB" id="A0A7K0FLZ2"/>
<evidence type="ECO:0000313" key="2">
    <source>
        <dbReference type="Proteomes" id="UP000462931"/>
    </source>
</evidence>
<sequence>MRIKIFLLLMSVFYWTVSFCQDTYYWSAKEKIYLKKDSNKVIVYFKNFEGLERFKKYDQTISDNSKTAEILVGRTKAVLLDSNKIDDFINYEDEP</sequence>